<comment type="caution">
    <text evidence="1">The sequence shown here is derived from an EMBL/GenBank/DDBJ whole genome shotgun (WGS) entry which is preliminary data.</text>
</comment>
<evidence type="ECO:0000313" key="2">
    <source>
        <dbReference type="Proteomes" id="UP000093000"/>
    </source>
</evidence>
<protein>
    <submittedName>
        <fullName evidence="1">Uncharacterized protein</fullName>
    </submittedName>
</protein>
<dbReference type="OrthoDB" id="2276327at2759"/>
<sequence length="110" mass="12645">MLPSILLKKEQGTVLSLLPKVHMLHHLAEDIFRFGLPIHYETEHGKQFNKFIREEILRTNRHNPSKDVATSFAKQFTIRHLINGGSFLVTTTGSDGTKETRRVMEVGYEI</sequence>
<dbReference type="EMBL" id="LUGH01000963">
    <property type="protein sequence ID" value="OBZ82066.1"/>
    <property type="molecule type" value="Genomic_DNA"/>
</dbReference>
<reference evidence="1 2" key="1">
    <citation type="submission" date="2016-03" db="EMBL/GenBank/DDBJ databases">
        <title>Choanephora cucurbitarum.</title>
        <authorList>
            <person name="Min B."/>
            <person name="Park H."/>
            <person name="Park J.-H."/>
            <person name="Shin H.-D."/>
            <person name="Choi I.-G."/>
        </authorList>
    </citation>
    <scope>NUCLEOTIDE SEQUENCE [LARGE SCALE GENOMIC DNA]</scope>
    <source>
        <strain evidence="1 2">KUS-F28377</strain>
    </source>
</reference>
<evidence type="ECO:0000313" key="1">
    <source>
        <dbReference type="EMBL" id="OBZ82066.1"/>
    </source>
</evidence>
<organism evidence="1 2">
    <name type="scientific">Choanephora cucurbitarum</name>
    <dbReference type="NCBI Taxonomy" id="101091"/>
    <lineage>
        <taxon>Eukaryota</taxon>
        <taxon>Fungi</taxon>
        <taxon>Fungi incertae sedis</taxon>
        <taxon>Mucoromycota</taxon>
        <taxon>Mucoromycotina</taxon>
        <taxon>Mucoromycetes</taxon>
        <taxon>Mucorales</taxon>
        <taxon>Mucorineae</taxon>
        <taxon>Choanephoraceae</taxon>
        <taxon>Choanephoroideae</taxon>
        <taxon>Choanephora</taxon>
    </lineage>
</organism>
<dbReference type="AlphaFoldDB" id="A0A1C7N067"/>
<name>A0A1C7N067_9FUNG</name>
<proteinExistence type="predicted"/>
<dbReference type="STRING" id="101091.A0A1C7N067"/>
<keyword evidence="2" id="KW-1185">Reference proteome</keyword>
<gene>
    <name evidence="1" type="ORF">A0J61_09886</name>
</gene>
<dbReference type="Proteomes" id="UP000093000">
    <property type="component" value="Unassembled WGS sequence"/>
</dbReference>
<dbReference type="InParanoid" id="A0A1C7N067"/>
<accession>A0A1C7N067</accession>